<evidence type="ECO:0000259" key="4">
    <source>
        <dbReference type="PROSITE" id="PS51462"/>
    </source>
</evidence>
<dbReference type="InterPro" id="IPR000086">
    <property type="entry name" value="NUDIX_hydrolase_dom"/>
</dbReference>
<dbReference type="RefSeq" id="WP_057982185.1">
    <property type="nucleotide sequence ID" value="NZ_JAGGKH010000009.1"/>
</dbReference>
<reference evidence="5 6" key="1">
    <citation type="submission" date="2015-05" db="EMBL/GenBank/DDBJ databases">
        <title>Comparison of genome.</title>
        <authorList>
            <person name="Zheng Z."/>
            <person name="Sun M."/>
        </authorList>
    </citation>
    <scope>NUCLEOTIDE SEQUENCE [LARGE SCALE GENOMIC DNA]</scope>
    <source>
        <strain evidence="5 6">G25-74</strain>
    </source>
</reference>
<keyword evidence="6" id="KW-1185">Reference proteome</keyword>
<sequence>MYEFIDQNGSQIKLTFQRDVFPEKARDVFVICRYQGKWLLTDHTKRGLEFPGGKREAGETIEEAAKREVWEETGGIIDTIHFLGEYQVKGPDSASFVKAIMYAEVQDLAEKADYMETKGPIVLDHELLSQLHTARFSFIMKDKVVPLTLEQLKKQGIY</sequence>
<dbReference type="PROSITE" id="PS51462">
    <property type="entry name" value="NUDIX"/>
    <property type="match status" value="1"/>
</dbReference>
<evidence type="ECO:0000256" key="3">
    <source>
        <dbReference type="RuleBase" id="RU003476"/>
    </source>
</evidence>
<accession>A0A177ZJE8</accession>
<dbReference type="InterPro" id="IPR014078">
    <property type="entry name" value="Nudix_YtkD"/>
</dbReference>
<dbReference type="Proteomes" id="UP000077881">
    <property type="component" value="Unassembled WGS sequence"/>
</dbReference>
<comment type="caution">
    <text evidence="5">The sequence shown here is derived from an EMBL/GenBank/DDBJ whole genome shotgun (WGS) entry which is preliminary data.</text>
</comment>
<dbReference type="OrthoDB" id="9131041at2"/>
<dbReference type="PANTHER" id="PTHR43736:SF1">
    <property type="entry name" value="DIHYDRONEOPTERIN TRIPHOSPHATE DIPHOSPHATASE"/>
    <property type="match status" value="1"/>
</dbReference>
<dbReference type="PATRIC" id="fig|217031.6.peg.3478"/>
<dbReference type="GO" id="GO:0016787">
    <property type="term" value="F:hydrolase activity"/>
    <property type="evidence" value="ECO:0007669"/>
    <property type="project" value="UniProtKB-KW"/>
</dbReference>
<name>A0A177ZJE8_9BACI</name>
<proteinExistence type="inferred from homology"/>
<organism evidence="5 6">
    <name type="scientific">Lederbergia galactosidilytica</name>
    <dbReference type="NCBI Taxonomy" id="217031"/>
    <lineage>
        <taxon>Bacteria</taxon>
        <taxon>Bacillati</taxon>
        <taxon>Bacillota</taxon>
        <taxon>Bacilli</taxon>
        <taxon>Bacillales</taxon>
        <taxon>Bacillaceae</taxon>
        <taxon>Lederbergia</taxon>
    </lineage>
</organism>
<gene>
    <name evidence="5" type="ORF">ABB05_16095</name>
</gene>
<dbReference type="Gene3D" id="3.90.79.10">
    <property type="entry name" value="Nucleoside Triphosphate Pyrophosphohydrolase"/>
    <property type="match status" value="1"/>
</dbReference>
<evidence type="ECO:0000256" key="2">
    <source>
        <dbReference type="ARBA" id="ARBA00022801"/>
    </source>
</evidence>
<dbReference type="InterPro" id="IPR020476">
    <property type="entry name" value="Nudix_hydrolase"/>
</dbReference>
<dbReference type="Pfam" id="PF00293">
    <property type="entry name" value="NUDIX"/>
    <property type="match status" value="1"/>
</dbReference>
<dbReference type="InterPro" id="IPR020084">
    <property type="entry name" value="NUDIX_hydrolase_CS"/>
</dbReference>
<dbReference type="AlphaFoldDB" id="A0A177ZJE8"/>
<dbReference type="PROSITE" id="PS00893">
    <property type="entry name" value="NUDIX_BOX"/>
    <property type="match status" value="1"/>
</dbReference>
<dbReference type="PANTHER" id="PTHR43736">
    <property type="entry name" value="ADP-RIBOSE PYROPHOSPHATASE"/>
    <property type="match status" value="1"/>
</dbReference>
<keyword evidence="2 3" id="KW-0378">Hydrolase</keyword>
<protein>
    <submittedName>
        <fullName evidence="5">7,8-dihydro-8-oxoguanine-triphosphatase</fullName>
    </submittedName>
</protein>
<dbReference type="CDD" id="cd04665">
    <property type="entry name" value="NUDIX_RppH"/>
    <property type="match status" value="1"/>
</dbReference>
<dbReference type="STRING" id="217031.ABB05_16095"/>
<evidence type="ECO:0000313" key="6">
    <source>
        <dbReference type="Proteomes" id="UP000077881"/>
    </source>
</evidence>
<dbReference type="EMBL" id="LDJR01000057">
    <property type="protein sequence ID" value="OAK68086.1"/>
    <property type="molecule type" value="Genomic_DNA"/>
</dbReference>
<comment type="similarity">
    <text evidence="1 3">Belongs to the Nudix hydrolase family.</text>
</comment>
<dbReference type="InterPro" id="IPR015797">
    <property type="entry name" value="NUDIX_hydrolase-like_dom_sf"/>
</dbReference>
<evidence type="ECO:0000313" key="5">
    <source>
        <dbReference type="EMBL" id="OAK68086.1"/>
    </source>
</evidence>
<dbReference type="PRINTS" id="PR00502">
    <property type="entry name" value="NUDIXFAMILY"/>
</dbReference>
<dbReference type="SUPFAM" id="SSF55811">
    <property type="entry name" value="Nudix"/>
    <property type="match status" value="1"/>
</dbReference>
<dbReference type="NCBIfam" id="TIGR02705">
    <property type="entry name" value="nudix_YtkD"/>
    <property type="match status" value="1"/>
</dbReference>
<feature type="domain" description="Nudix hydrolase" evidence="4">
    <location>
        <begin position="11"/>
        <end position="158"/>
    </location>
</feature>
<evidence type="ECO:0000256" key="1">
    <source>
        <dbReference type="ARBA" id="ARBA00005582"/>
    </source>
</evidence>